<keyword evidence="10" id="KW-1185">Reference proteome</keyword>
<evidence type="ECO:0000256" key="2">
    <source>
        <dbReference type="ARBA" id="ARBA00009992"/>
    </source>
</evidence>
<proteinExistence type="inferred from homology"/>
<evidence type="ECO:0000256" key="6">
    <source>
        <dbReference type="ARBA" id="ARBA00023015"/>
    </source>
</evidence>
<evidence type="ECO:0000256" key="7">
    <source>
        <dbReference type="ARBA" id="ARBA00023159"/>
    </source>
</evidence>
<keyword evidence="8" id="KW-0804">Transcription</keyword>
<gene>
    <name evidence="9" type="ORF">LY28_01946</name>
</gene>
<keyword evidence="7" id="KW-0010">Activator</keyword>
<dbReference type="RefSeq" id="WP_110461981.1">
    <property type="nucleotide sequence ID" value="NZ_QKMR01000010.1"/>
</dbReference>
<evidence type="ECO:0000313" key="9">
    <source>
        <dbReference type="EMBL" id="PYG87577.1"/>
    </source>
</evidence>
<keyword evidence="5" id="KW-0694">RNA-binding</keyword>
<reference evidence="9 10" key="1">
    <citation type="submission" date="2018-06" db="EMBL/GenBank/DDBJ databases">
        <title>Genomic Encyclopedia of Type Strains, Phase I: the one thousand microbial genomes (KMG-I) project.</title>
        <authorList>
            <person name="Kyrpides N."/>
        </authorList>
    </citation>
    <scope>NUCLEOTIDE SEQUENCE [LARGE SCALE GENOMIC DNA]</scope>
    <source>
        <strain evidence="9 10">DSM 19573</strain>
    </source>
</reference>
<evidence type="ECO:0000256" key="5">
    <source>
        <dbReference type="ARBA" id="ARBA00022884"/>
    </source>
</evidence>
<dbReference type="Pfam" id="PF09021">
    <property type="entry name" value="HutP"/>
    <property type="match status" value="1"/>
</dbReference>
<evidence type="ECO:0000256" key="3">
    <source>
        <dbReference type="ARBA" id="ARBA00011643"/>
    </source>
</evidence>
<dbReference type="Gene3D" id="3.40.1510.10">
    <property type="entry name" value="Hut operon regulatory protein HutP"/>
    <property type="match status" value="1"/>
</dbReference>
<dbReference type="InterPro" id="IPR015111">
    <property type="entry name" value="Regulatory_HutP"/>
</dbReference>
<dbReference type="InterPro" id="IPR036482">
    <property type="entry name" value="Regulatory_HutP_sf"/>
</dbReference>
<evidence type="ECO:0000256" key="4">
    <source>
        <dbReference type="ARBA" id="ARBA00019377"/>
    </source>
</evidence>
<comment type="similarity">
    <text evidence="2">Belongs to the HutP family.</text>
</comment>
<name>A0A318XXQ3_9FIRM</name>
<protein>
    <recommendedName>
        <fullName evidence="4">Hut operon positive regulatory protein</fullName>
    </recommendedName>
</protein>
<dbReference type="Proteomes" id="UP000248132">
    <property type="component" value="Unassembled WGS sequence"/>
</dbReference>
<keyword evidence="6" id="KW-0805">Transcription regulation</keyword>
<evidence type="ECO:0000256" key="8">
    <source>
        <dbReference type="ARBA" id="ARBA00023163"/>
    </source>
</evidence>
<dbReference type="AlphaFoldDB" id="A0A318XXQ3"/>
<dbReference type="CDD" id="cd11640">
    <property type="entry name" value="HutP"/>
    <property type="match status" value="1"/>
</dbReference>
<dbReference type="GO" id="GO:0003723">
    <property type="term" value="F:RNA binding"/>
    <property type="evidence" value="ECO:0007669"/>
    <property type="project" value="UniProtKB-KW"/>
</dbReference>
<comment type="caution">
    <text evidence="9">The sequence shown here is derived from an EMBL/GenBank/DDBJ whole genome shotgun (WGS) entry which is preliminary data.</text>
</comment>
<evidence type="ECO:0000313" key="10">
    <source>
        <dbReference type="Proteomes" id="UP000248132"/>
    </source>
</evidence>
<dbReference type="OrthoDB" id="1629373at2"/>
<comment type="subunit">
    <text evidence="3">Homohexamer.</text>
</comment>
<evidence type="ECO:0000256" key="1">
    <source>
        <dbReference type="ARBA" id="ARBA00002945"/>
    </source>
</evidence>
<organism evidence="9 10">
    <name type="scientific">Ruminiclostridium sufflavum DSM 19573</name>
    <dbReference type="NCBI Taxonomy" id="1121337"/>
    <lineage>
        <taxon>Bacteria</taxon>
        <taxon>Bacillati</taxon>
        <taxon>Bacillota</taxon>
        <taxon>Clostridia</taxon>
        <taxon>Eubacteriales</taxon>
        <taxon>Oscillospiraceae</taxon>
        <taxon>Ruminiclostridium</taxon>
    </lineage>
</organism>
<dbReference type="EMBL" id="QKMR01000010">
    <property type="protein sequence ID" value="PYG87577.1"/>
    <property type="molecule type" value="Genomic_DNA"/>
</dbReference>
<accession>A0A318XXQ3</accession>
<sequence>MEKDEAYAYGSKDISGAAIKIALTNDRASEKKLQLEFNQIGIQSAAVDYGGEFITSVMKIVERAVVASKREGVISESHAEQGAVAGATREAISQIMPKAIGLNVGGKIGIARYKDHISVAIFFGIGLLNLNEVAIGLGHRVV</sequence>
<comment type="function">
    <text evidence="1">Antiterminator that binds to cis-acting regulatory sequences on the mRNA in the presence of histidine, thereby suppressing transcription termination and activating the hut operon for histidine utilization.</text>
</comment>